<dbReference type="EMBL" id="UGAB01000002">
    <property type="protein sequence ID" value="STF42586.1"/>
    <property type="molecule type" value="Genomic_DNA"/>
</dbReference>
<sequence>MVGKLFAPIMLTWFLILAGLGLRSIIANPEVLHALNPMWAVHFFLEYKTVSFIALGAVVLSITGVEALYADMGHFGKFPIRLAWFTVVLPSLTLNYFGQGALLLKNPEAIKNPFFLLAPDWALIPLLIIAALATVIASQAVISGVFSLTRQAVRLGYLSPMRIIHTSEMESGQIYIPFVNWMLYVAVVIVIVSFEHSSNLAARTGLR</sequence>
<accession>A0A376LEG1</accession>
<feature type="transmembrane region" description="Helical" evidence="2">
    <location>
        <begin position="124"/>
        <end position="153"/>
    </location>
</feature>
<evidence type="ECO:0000256" key="1">
    <source>
        <dbReference type="ARBA" id="ARBA00007019"/>
    </source>
</evidence>
<dbReference type="InterPro" id="IPR003855">
    <property type="entry name" value="K+_transporter"/>
</dbReference>
<feature type="transmembrane region" description="Helical" evidence="2">
    <location>
        <begin position="82"/>
        <end position="104"/>
    </location>
</feature>
<dbReference type="InterPro" id="IPR053951">
    <property type="entry name" value="K_trans_N"/>
</dbReference>
<evidence type="ECO:0000259" key="3">
    <source>
        <dbReference type="Pfam" id="PF02705"/>
    </source>
</evidence>
<dbReference type="AlphaFoldDB" id="A0A376LEG1"/>
<reference evidence="4 5" key="1">
    <citation type="submission" date="2018-06" db="EMBL/GenBank/DDBJ databases">
        <authorList>
            <consortium name="Pathogen Informatics"/>
            <person name="Doyle S."/>
        </authorList>
    </citation>
    <scope>NUCLEOTIDE SEQUENCE [LARGE SCALE GENOMIC DNA]</scope>
    <source>
        <strain evidence="4 5">NCTC7928</strain>
    </source>
</reference>
<dbReference type="GO" id="GO:0015079">
    <property type="term" value="F:potassium ion transmembrane transporter activity"/>
    <property type="evidence" value="ECO:0007669"/>
    <property type="project" value="InterPro"/>
</dbReference>
<feature type="transmembrane region" description="Helical" evidence="2">
    <location>
        <begin position="174"/>
        <end position="194"/>
    </location>
</feature>
<dbReference type="Proteomes" id="UP000254877">
    <property type="component" value="Unassembled WGS sequence"/>
</dbReference>
<proteinExistence type="inferred from homology"/>
<dbReference type="PANTHER" id="PTHR30540:SF79">
    <property type="entry name" value="LOW AFFINITY POTASSIUM TRANSPORT SYSTEM PROTEIN KUP"/>
    <property type="match status" value="1"/>
</dbReference>
<organism evidence="4 5">
    <name type="scientific">Escherichia coli</name>
    <dbReference type="NCBI Taxonomy" id="562"/>
    <lineage>
        <taxon>Bacteria</taxon>
        <taxon>Pseudomonadati</taxon>
        <taxon>Pseudomonadota</taxon>
        <taxon>Gammaproteobacteria</taxon>
        <taxon>Enterobacterales</taxon>
        <taxon>Enterobacteriaceae</taxon>
        <taxon>Escherichia</taxon>
    </lineage>
</organism>
<protein>
    <submittedName>
        <fullName evidence="4">Kup system potassium uptake protein</fullName>
    </submittedName>
</protein>
<comment type="similarity">
    <text evidence="1">Belongs to the HAK/KUP transporter (TC 2.A.72) family.</text>
</comment>
<dbReference type="Pfam" id="PF02705">
    <property type="entry name" value="K_trans"/>
    <property type="match status" value="1"/>
</dbReference>
<keyword evidence="2" id="KW-1133">Transmembrane helix</keyword>
<dbReference type="PANTHER" id="PTHR30540">
    <property type="entry name" value="OSMOTIC STRESS POTASSIUM TRANSPORTER"/>
    <property type="match status" value="1"/>
</dbReference>
<dbReference type="GO" id="GO:0016020">
    <property type="term" value="C:membrane"/>
    <property type="evidence" value="ECO:0007669"/>
    <property type="project" value="InterPro"/>
</dbReference>
<feature type="transmembrane region" description="Helical" evidence="2">
    <location>
        <begin position="51"/>
        <end position="70"/>
    </location>
</feature>
<name>A0A376LEG1_ECOLX</name>
<gene>
    <name evidence="4" type="primary">kup_2</name>
    <name evidence="4" type="ORF">NCTC7928_03227</name>
</gene>
<keyword evidence="2" id="KW-0472">Membrane</keyword>
<keyword evidence="2" id="KW-0812">Transmembrane</keyword>
<evidence type="ECO:0000313" key="5">
    <source>
        <dbReference type="Proteomes" id="UP000254877"/>
    </source>
</evidence>
<evidence type="ECO:0000313" key="4">
    <source>
        <dbReference type="EMBL" id="STF42586.1"/>
    </source>
</evidence>
<evidence type="ECO:0000256" key="2">
    <source>
        <dbReference type="SAM" id="Phobius"/>
    </source>
</evidence>
<feature type="domain" description="K+ potassium transporter integral membrane" evidence="3">
    <location>
        <begin position="2"/>
        <end position="206"/>
    </location>
</feature>